<dbReference type="InterPro" id="IPR003961">
    <property type="entry name" value="FN3_dom"/>
</dbReference>
<reference evidence="2 3" key="1">
    <citation type="journal article" date="2015" name="Nature">
        <title>rRNA introns, odd ribosomes, and small enigmatic genomes across a large radiation of phyla.</title>
        <authorList>
            <person name="Brown C.T."/>
            <person name="Hug L.A."/>
            <person name="Thomas B.C."/>
            <person name="Sharon I."/>
            <person name="Castelle C.J."/>
            <person name="Singh A."/>
            <person name="Wilkins M.J."/>
            <person name="Williams K.H."/>
            <person name="Banfield J.F."/>
        </authorList>
    </citation>
    <scope>NUCLEOTIDE SEQUENCE [LARGE SCALE GENOMIC DNA]</scope>
</reference>
<dbReference type="GO" id="GO:0003993">
    <property type="term" value="F:acid phosphatase activity"/>
    <property type="evidence" value="ECO:0007669"/>
    <property type="project" value="InterPro"/>
</dbReference>
<dbReference type="InterPro" id="IPR036249">
    <property type="entry name" value="Thioredoxin-like_sf"/>
</dbReference>
<dbReference type="SUPFAM" id="SSF52833">
    <property type="entry name" value="Thioredoxin-like"/>
    <property type="match status" value="1"/>
</dbReference>
<sequence>MPKKLLFALSLFSFLVLIFSGFVKNVGATVSACTATVSPTSVTTYSSNSFTISVQNTDSVSYSWIKITVPSSRFTITGGSIPGAWNWSSGETEVTMINSTLSAGSTQSVNLTVEVRGGDAAASANWTIQVSDDSGGASPFTCTGTLGTEITSGGTDTYAPVISSLTVSEVAQTSVKITWTTDESSNSVVQYGTTTAYGSTKTDTSLVTSHSVTVDSLSSNTSYHFKVQSTDSSSNTAESDDNTFVTSQAATSTTVTTTTTVTKTVEKLVDDTEKPGISFTTKFDKPFSATPEISGKVTDNQGVADVAYSIDGGANYLPVDELTNPRTKTANFQFSIFNLLDGNYKIRVRATDLTGNSAISEEKILIFDRLPPRTGAVVYSLGSQILEPDESGVFTTISGLDQKITLSAVGGPTEISLISQMSHIGPIKEKTLASESQVFSLTKNPDTGLWSGTVSFSDPGNYTLSAKSVDGAGNEILFELGNVQVLNKGRVVVPSASKEAPDRREINVYYFESTTNQFVLWDAAAYGQENPIKVDLNANYSLILPAGKYFFEIRDARYGIRKNTEIFTIDRTTPINTDFNLAEQKSINLGPWSFSLPEIFQEPLKIDISHMGLIRPIESQVHGKEIPYFSLEANEFTFDSFYFRGKPTVFTFVNTWHPSASEQIEILGALSRDTKFNYVVVIPQESLSKIEIYKKLGGYEVLMLADPDSTFFGELDLSNLPAHVFTDNKGVVKKIKIGTLNTEEVIGNLLM</sequence>
<dbReference type="Gene3D" id="3.40.30.10">
    <property type="entry name" value="Glutaredoxin"/>
    <property type="match status" value="1"/>
</dbReference>
<evidence type="ECO:0000313" key="3">
    <source>
        <dbReference type="Proteomes" id="UP000034591"/>
    </source>
</evidence>
<dbReference type="InterPro" id="IPR008963">
    <property type="entry name" value="Purple_acid_Pase-like_N"/>
</dbReference>
<accession>A0A0G0KAE7</accession>
<dbReference type="AlphaFoldDB" id="A0A0G0KAE7"/>
<dbReference type="CDD" id="cd00063">
    <property type="entry name" value="FN3"/>
    <property type="match status" value="1"/>
</dbReference>
<dbReference type="SMART" id="SM00060">
    <property type="entry name" value="FN3"/>
    <property type="match status" value="1"/>
</dbReference>
<dbReference type="Proteomes" id="UP000034591">
    <property type="component" value="Unassembled WGS sequence"/>
</dbReference>
<dbReference type="STRING" id="1618545.US53_C0015G0003"/>
<organism evidence="2 3">
    <name type="scientific">Candidatus Woesebacteria bacterium GW2011_GWA1_37_7</name>
    <dbReference type="NCBI Taxonomy" id="1618545"/>
    <lineage>
        <taxon>Bacteria</taxon>
        <taxon>Candidatus Woeseibacteriota</taxon>
    </lineage>
</organism>
<dbReference type="Gene3D" id="2.60.40.10">
    <property type="entry name" value="Immunoglobulins"/>
    <property type="match status" value="2"/>
</dbReference>
<comment type="caution">
    <text evidence="2">The sequence shown here is derived from an EMBL/GenBank/DDBJ whole genome shotgun (WGS) entry which is preliminary data.</text>
</comment>
<gene>
    <name evidence="2" type="ORF">US53_C0015G0003</name>
</gene>
<evidence type="ECO:0000259" key="1">
    <source>
        <dbReference type="PROSITE" id="PS50853"/>
    </source>
</evidence>
<dbReference type="PROSITE" id="PS50853">
    <property type="entry name" value="FN3"/>
    <property type="match status" value="1"/>
</dbReference>
<feature type="domain" description="Fibronectin type-III" evidence="1">
    <location>
        <begin position="161"/>
        <end position="249"/>
    </location>
</feature>
<evidence type="ECO:0000313" key="2">
    <source>
        <dbReference type="EMBL" id="KKQ37576.1"/>
    </source>
</evidence>
<protein>
    <submittedName>
        <fullName evidence="2">Fibronectin type III domain protein</fullName>
    </submittedName>
</protein>
<name>A0A0G0KAE7_9BACT</name>
<dbReference type="GO" id="GO:0046872">
    <property type="term" value="F:metal ion binding"/>
    <property type="evidence" value="ECO:0007669"/>
    <property type="project" value="InterPro"/>
</dbReference>
<dbReference type="EMBL" id="LBTI01000015">
    <property type="protein sequence ID" value="KKQ37576.1"/>
    <property type="molecule type" value="Genomic_DNA"/>
</dbReference>
<dbReference type="InterPro" id="IPR013783">
    <property type="entry name" value="Ig-like_fold"/>
</dbReference>
<dbReference type="SUPFAM" id="SSF49363">
    <property type="entry name" value="Purple acid phosphatase, N-terminal domain"/>
    <property type="match status" value="1"/>
</dbReference>
<proteinExistence type="predicted"/>